<gene>
    <name evidence="1" type="ORF">PoB_002661700</name>
</gene>
<proteinExistence type="predicted"/>
<dbReference type="EMBL" id="BLXT01003028">
    <property type="protein sequence ID" value="GFO00112.1"/>
    <property type="molecule type" value="Genomic_DNA"/>
</dbReference>
<accession>A0AAV3ZYH2</accession>
<keyword evidence="2" id="KW-1185">Reference proteome</keyword>
<name>A0AAV3ZYH2_9GAST</name>
<sequence length="106" mass="11516">MSNVRPVRSSVEAVVQSVATSGSVSTSSSRNEELRVTIKLSVLLGLWVLSVCPYSLEGPSFDKSTWSGFHGKIPAAQKPLDTTDLSTPPIPSFFKNFSKILFRQSV</sequence>
<protein>
    <submittedName>
        <fullName evidence="1">Uncharacterized protein</fullName>
    </submittedName>
</protein>
<evidence type="ECO:0000313" key="1">
    <source>
        <dbReference type="EMBL" id="GFO00112.1"/>
    </source>
</evidence>
<organism evidence="1 2">
    <name type="scientific">Plakobranchus ocellatus</name>
    <dbReference type="NCBI Taxonomy" id="259542"/>
    <lineage>
        <taxon>Eukaryota</taxon>
        <taxon>Metazoa</taxon>
        <taxon>Spiralia</taxon>
        <taxon>Lophotrochozoa</taxon>
        <taxon>Mollusca</taxon>
        <taxon>Gastropoda</taxon>
        <taxon>Heterobranchia</taxon>
        <taxon>Euthyneura</taxon>
        <taxon>Panpulmonata</taxon>
        <taxon>Sacoglossa</taxon>
        <taxon>Placobranchoidea</taxon>
        <taxon>Plakobranchidae</taxon>
        <taxon>Plakobranchus</taxon>
    </lineage>
</organism>
<dbReference type="Proteomes" id="UP000735302">
    <property type="component" value="Unassembled WGS sequence"/>
</dbReference>
<comment type="caution">
    <text evidence="1">The sequence shown here is derived from an EMBL/GenBank/DDBJ whole genome shotgun (WGS) entry which is preliminary data.</text>
</comment>
<evidence type="ECO:0000313" key="2">
    <source>
        <dbReference type="Proteomes" id="UP000735302"/>
    </source>
</evidence>
<reference evidence="1 2" key="1">
    <citation type="journal article" date="2021" name="Elife">
        <title>Chloroplast acquisition without the gene transfer in kleptoplastic sea slugs, Plakobranchus ocellatus.</title>
        <authorList>
            <person name="Maeda T."/>
            <person name="Takahashi S."/>
            <person name="Yoshida T."/>
            <person name="Shimamura S."/>
            <person name="Takaki Y."/>
            <person name="Nagai Y."/>
            <person name="Toyoda A."/>
            <person name="Suzuki Y."/>
            <person name="Arimoto A."/>
            <person name="Ishii H."/>
            <person name="Satoh N."/>
            <person name="Nishiyama T."/>
            <person name="Hasebe M."/>
            <person name="Maruyama T."/>
            <person name="Minagawa J."/>
            <person name="Obokata J."/>
            <person name="Shigenobu S."/>
        </authorList>
    </citation>
    <scope>NUCLEOTIDE SEQUENCE [LARGE SCALE GENOMIC DNA]</scope>
</reference>
<dbReference type="AlphaFoldDB" id="A0AAV3ZYH2"/>